<proteinExistence type="predicted"/>
<gene>
    <name evidence="1" type="ORF">FED44_28990</name>
</gene>
<sequence length="161" mass="17453">MVREIDRQLATVLARHAVAHAAPGELPLFEVTSDAFFAAPGRAGRAFRRSEPLGFGLETAVTVVSTIALTVTVDVLKEITTRHAERLVSSSASRVGRVLRRRFARRSRQSAEPLPSLDQEQLAALRELAYRRALELRASDEQAARIADGIVSALAGPTSDP</sequence>
<comment type="caution">
    <text evidence="1">The sequence shown here is derived from an EMBL/GenBank/DDBJ whole genome shotgun (WGS) entry which is preliminary data.</text>
</comment>
<reference evidence="1" key="1">
    <citation type="submission" date="2019-05" db="EMBL/GenBank/DDBJ databases">
        <title>Isolation, diversity and antifungal activity of Actinobacteria from wheat.</title>
        <authorList>
            <person name="Yu B."/>
        </authorList>
    </citation>
    <scope>NUCLEOTIDE SEQUENCE [LARGE SCALE GENOMIC DNA]</scope>
    <source>
        <strain evidence="1">NEAU-HEGS1-5</strain>
    </source>
</reference>
<keyword evidence="2" id="KW-1185">Reference proteome</keyword>
<dbReference type="Proteomes" id="UP000309033">
    <property type="component" value="Unassembled WGS sequence"/>
</dbReference>
<evidence type="ECO:0000313" key="1">
    <source>
        <dbReference type="EMBL" id="TLP54058.1"/>
    </source>
</evidence>
<dbReference type="AlphaFoldDB" id="A0A5R8YLJ8"/>
<protein>
    <submittedName>
        <fullName evidence="1">Uncharacterized protein</fullName>
    </submittedName>
</protein>
<organism evidence="1 2">
    <name type="scientific">Microbispora triticiradicis</name>
    <dbReference type="NCBI Taxonomy" id="2200763"/>
    <lineage>
        <taxon>Bacteria</taxon>
        <taxon>Bacillati</taxon>
        <taxon>Actinomycetota</taxon>
        <taxon>Actinomycetes</taxon>
        <taxon>Streptosporangiales</taxon>
        <taxon>Streptosporangiaceae</taxon>
        <taxon>Microbispora</taxon>
    </lineage>
</organism>
<accession>A0A5R8YLJ8</accession>
<evidence type="ECO:0000313" key="2">
    <source>
        <dbReference type="Proteomes" id="UP000309033"/>
    </source>
</evidence>
<dbReference type="EMBL" id="VANP01000014">
    <property type="protein sequence ID" value="TLP54058.1"/>
    <property type="molecule type" value="Genomic_DNA"/>
</dbReference>
<name>A0A5R8YLJ8_9ACTN</name>